<dbReference type="RefSeq" id="WP_085790564.1">
    <property type="nucleotide sequence ID" value="NZ_FWFK01000001.1"/>
</dbReference>
<sequence>MPLEVLIALVVCGIAGIAILTHLFGLSSRSVFEDEAAARAAWLREFPQLSPGEVTLATDRHAALVTTRKGPGLVWSFGADTTARLLTGARVSRDARGLVIRLPDYSAPRIRLSLDDDEAARWTTLTGDAA</sequence>
<evidence type="ECO:0000313" key="2">
    <source>
        <dbReference type="EMBL" id="SLN22030.1"/>
    </source>
</evidence>
<dbReference type="EMBL" id="FWFK01000001">
    <property type="protein sequence ID" value="SLN22030.1"/>
    <property type="molecule type" value="Genomic_DNA"/>
</dbReference>
<dbReference type="AlphaFoldDB" id="A0A1X6YIQ4"/>
<proteinExistence type="predicted"/>
<dbReference type="OrthoDB" id="7859692at2"/>
<dbReference type="Proteomes" id="UP000193570">
    <property type="component" value="Unassembled WGS sequence"/>
</dbReference>
<keyword evidence="1" id="KW-0472">Membrane</keyword>
<evidence type="ECO:0000313" key="3">
    <source>
        <dbReference type="Proteomes" id="UP000193570"/>
    </source>
</evidence>
<evidence type="ECO:0000256" key="1">
    <source>
        <dbReference type="SAM" id="Phobius"/>
    </source>
</evidence>
<name>A0A1X6YIQ4_9RHOB</name>
<feature type="transmembrane region" description="Helical" evidence="1">
    <location>
        <begin position="6"/>
        <end position="26"/>
    </location>
</feature>
<organism evidence="2 3">
    <name type="scientific">Roseivivax jejudonensis</name>
    <dbReference type="NCBI Taxonomy" id="1529041"/>
    <lineage>
        <taxon>Bacteria</taxon>
        <taxon>Pseudomonadati</taxon>
        <taxon>Pseudomonadota</taxon>
        <taxon>Alphaproteobacteria</taxon>
        <taxon>Rhodobacterales</taxon>
        <taxon>Roseobacteraceae</taxon>
        <taxon>Roseivivax</taxon>
    </lineage>
</organism>
<protein>
    <submittedName>
        <fullName evidence="2">Uncharacterized protein</fullName>
    </submittedName>
</protein>
<reference evidence="2 3" key="1">
    <citation type="submission" date="2017-03" db="EMBL/GenBank/DDBJ databases">
        <authorList>
            <person name="Afonso C.L."/>
            <person name="Miller P.J."/>
            <person name="Scott M.A."/>
            <person name="Spackman E."/>
            <person name="Goraichik I."/>
            <person name="Dimitrov K.M."/>
            <person name="Suarez D.L."/>
            <person name="Swayne D.E."/>
        </authorList>
    </citation>
    <scope>NUCLEOTIDE SEQUENCE [LARGE SCALE GENOMIC DNA]</scope>
    <source>
        <strain evidence="2 3">CECT 8625</strain>
    </source>
</reference>
<accession>A0A1X6YIQ4</accession>
<gene>
    <name evidence="2" type="ORF">ROJ8625_00854</name>
</gene>
<keyword evidence="3" id="KW-1185">Reference proteome</keyword>
<keyword evidence="1" id="KW-1133">Transmembrane helix</keyword>
<keyword evidence="1" id="KW-0812">Transmembrane</keyword>